<dbReference type="Pfam" id="PF14131">
    <property type="entry name" value="DUF4298"/>
    <property type="match status" value="1"/>
</dbReference>
<feature type="coiled-coil region" evidence="1">
    <location>
        <begin position="1"/>
        <end position="49"/>
    </location>
</feature>
<dbReference type="Proteomes" id="UP000674217">
    <property type="component" value="Unassembled WGS sequence"/>
</dbReference>
<keyword evidence="3" id="KW-1185">Reference proteome</keyword>
<dbReference type="RefSeq" id="WP_210646384.1">
    <property type="nucleotide sequence ID" value="NZ_JAGFBU010000004.1"/>
</dbReference>
<dbReference type="EMBL" id="JAGFBU010000004">
    <property type="protein sequence ID" value="MBP4142529.1"/>
    <property type="molecule type" value="Genomic_DNA"/>
</dbReference>
<dbReference type="InterPro" id="IPR025384">
    <property type="entry name" value="DUF4298"/>
</dbReference>
<evidence type="ECO:0000313" key="2">
    <source>
        <dbReference type="EMBL" id="MBP4142529.1"/>
    </source>
</evidence>
<protein>
    <submittedName>
        <fullName evidence="2">DUF4298 domain-containing protein</fullName>
    </submittedName>
</protein>
<gene>
    <name evidence="2" type="ORF">J3S90_12020</name>
</gene>
<keyword evidence="1" id="KW-0175">Coiled coil</keyword>
<accession>A0ABS5CV75</accession>
<reference evidence="2 3" key="1">
    <citation type="submission" date="2021-03" db="EMBL/GenBank/DDBJ databases">
        <title>Flavobacterium Flabelliformis Sp. Nov. And Flavobacterium Geliluteum Sp. Nov., Two Novel Multidrug Resistant Psychrophilic Species Isolated From Antarctica.</title>
        <authorList>
            <person name="Kralova S."/>
            <person name="Busse H.J."/>
            <person name="Bezdicek M."/>
            <person name="Nykrynova M."/>
            <person name="Kroupova E."/>
            <person name="Krsek D."/>
            <person name="Sedlacek I."/>
        </authorList>
    </citation>
    <scope>NUCLEOTIDE SEQUENCE [LARGE SCALE GENOMIC DNA]</scope>
    <source>
        <strain evidence="2 3">P4023</strain>
    </source>
</reference>
<evidence type="ECO:0000256" key="1">
    <source>
        <dbReference type="SAM" id="Coils"/>
    </source>
</evidence>
<comment type="caution">
    <text evidence="2">The sequence shown here is derived from an EMBL/GenBank/DDBJ whole genome shotgun (WGS) entry which is preliminary data.</text>
</comment>
<organism evidence="2 3">
    <name type="scientific">Flavobacterium flabelliforme</name>
    <dbReference type="NCBI Taxonomy" id="2816119"/>
    <lineage>
        <taxon>Bacteria</taxon>
        <taxon>Pseudomonadati</taxon>
        <taxon>Bacteroidota</taxon>
        <taxon>Flavobacteriia</taxon>
        <taxon>Flavobacteriales</taxon>
        <taxon>Flavobacteriaceae</taxon>
        <taxon>Flavobacterium</taxon>
    </lineage>
</organism>
<name>A0ABS5CV75_9FLAO</name>
<proteinExistence type="predicted"/>
<sequence>MSELTDRITKMENILDELTLLVEISNKALNDLEGSVEKLKELKVYYEKQYMLDFQADERGEIPKDLKRGVLSEDLVHILLTDLFELSHKMKKLSKVIR</sequence>
<evidence type="ECO:0000313" key="3">
    <source>
        <dbReference type="Proteomes" id="UP000674217"/>
    </source>
</evidence>